<sequence length="32" mass="3825">MQVKKILCIMCLYSYAFIKRFKLFVLPETLAI</sequence>
<protein>
    <submittedName>
        <fullName evidence="1">Uncharacterized protein</fullName>
    </submittedName>
</protein>
<name>A0A2P2PUB2_RHIMU</name>
<evidence type="ECO:0000313" key="1">
    <source>
        <dbReference type="EMBL" id="MBX58337.1"/>
    </source>
</evidence>
<organism evidence="1">
    <name type="scientific">Rhizophora mucronata</name>
    <name type="common">Asiatic mangrove</name>
    <dbReference type="NCBI Taxonomy" id="61149"/>
    <lineage>
        <taxon>Eukaryota</taxon>
        <taxon>Viridiplantae</taxon>
        <taxon>Streptophyta</taxon>
        <taxon>Embryophyta</taxon>
        <taxon>Tracheophyta</taxon>
        <taxon>Spermatophyta</taxon>
        <taxon>Magnoliopsida</taxon>
        <taxon>eudicotyledons</taxon>
        <taxon>Gunneridae</taxon>
        <taxon>Pentapetalae</taxon>
        <taxon>rosids</taxon>
        <taxon>fabids</taxon>
        <taxon>Malpighiales</taxon>
        <taxon>Rhizophoraceae</taxon>
        <taxon>Rhizophora</taxon>
    </lineage>
</organism>
<accession>A0A2P2PUB2</accession>
<dbReference type="AlphaFoldDB" id="A0A2P2PUB2"/>
<proteinExistence type="predicted"/>
<dbReference type="EMBL" id="GGEC01077853">
    <property type="protein sequence ID" value="MBX58337.1"/>
    <property type="molecule type" value="Transcribed_RNA"/>
</dbReference>
<reference evidence="1" key="1">
    <citation type="submission" date="2018-02" db="EMBL/GenBank/DDBJ databases">
        <title>Rhizophora mucronata_Transcriptome.</title>
        <authorList>
            <person name="Meera S.P."/>
            <person name="Sreeshan A."/>
            <person name="Augustine A."/>
        </authorList>
    </citation>
    <scope>NUCLEOTIDE SEQUENCE</scope>
    <source>
        <tissue evidence="1">Leaf</tissue>
    </source>
</reference>